<keyword evidence="3" id="KW-1185">Reference proteome</keyword>
<gene>
    <name evidence="4" type="primary">BSND</name>
</gene>
<evidence type="ECO:0000313" key="4">
    <source>
        <dbReference type="RefSeq" id="XP_026521489.1"/>
    </source>
</evidence>
<keyword evidence="2" id="KW-1133">Transmembrane helix</keyword>
<dbReference type="InterPro" id="IPR029181">
    <property type="entry name" value="Barttin"/>
</dbReference>
<dbReference type="PANTHER" id="PTHR28399">
    <property type="entry name" value="BARTTIN"/>
    <property type="match status" value="1"/>
</dbReference>
<keyword evidence="2" id="KW-0472">Membrane</keyword>
<dbReference type="GO" id="GO:0006821">
    <property type="term" value="P:chloride transport"/>
    <property type="evidence" value="ECO:0007669"/>
    <property type="project" value="InterPro"/>
</dbReference>
<feature type="compositionally biased region" description="Polar residues" evidence="1">
    <location>
        <begin position="210"/>
        <end position="221"/>
    </location>
</feature>
<dbReference type="RefSeq" id="XP_026521489.1">
    <property type="nucleotide sequence ID" value="XM_026665704.1"/>
</dbReference>
<protein>
    <submittedName>
        <fullName evidence="4">Barttin</fullName>
    </submittedName>
</protein>
<feature type="compositionally biased region" description="Polar residues" evidence="1">
    <location>
        <begin position="176"/>
        <end position="189"/>
    </location>
</feature>
<evidence type="ECO:0000256" key="2">
    <source>
        <dbReference type="SAM" id="Phobius"/>
    </source>
</evidence>
<feature type="transmembrane region" description="Helical" evidence="2">
    <location>
        <begin position="42"/>
        <end position="62"/>
    </location>
</feature>
<sequence>MDPSLIKFDRWLKKTFRYGLIVLGFFLVMIGMFIMSVEKPQIYITFCTLGVLVITVGIIWSMCQCYPKIRVVSIDSESEKFLVKNPESEKFFVKKLAASSSIENKIPEKKSLQTQYTSQKEADIYEKSLPTYEQIQTNSSAECLGTLPVPVPLVRTGRHLQPHVHAKAEVHRDSESNGNPNRDATTGLNCPSKRFPKAAPLASLQEEVDTSSLDSTSNSPFLQRWKGVPNPVSLTGSQLQFKLPSYEDFALIDSLVVEGQEQSHENTVVPSQSCCSIPPTASDGIVGIAGCGSLECSRALQEAEEDDLYYGIQEDPRNTFPSAVAVAEPKP</sequence>
<organism evidence="3 4">
    <name type="scientific">Notechis scutatus</name>
    <name type="common">mainland tiger snake</name>
    <dbReference type="NCBI Taxonomy" id="8663"/>
    <lineage>
        <taxon>Eukaryota</taxon>
        <taxon>Metazoa</taxon>
        <taxon>Chordata</taxon>
        <taxon>Craniata</taxon>
        <taxon>Vertebrata</taxon>
        <taxon>Euteleostomi</taxon>
        <taxon>Lepidosauria</taxon>
        <taxon>Squamata</taxon>
        <taxon>Bifurcata</taxon>
        <taxon>Unidentata</taxon>
        <taxon>Episquamata</taxon>
        <taxon>Toxicofera</taxon>
        <taxon>Serpentes</taxon>
        <taxon>Colubroidea</taxon>
        <taxon>Elapidae</taxon>
        <taxon>Hydrophiinae</taxon>
        <taxon>Notechis</taxon>
    </lineage>
</organism>
<name>A0A6J1U0X1_9SAUR</name>
<dbReference type="GO" id="GO:0016323">
    <property type="term" value="C:basolateral plasma membrane"/>
    <property type="evidence" value="ECO:0007669"/>
    <property type="project" value="TreeGrafter"/>
</dbReference>
<dbReference type="Pfam" id="PF15462">
    <property type="entry name" value="Barttin"/>
    <property type="match status" value="1"/>
</dbReference>
<dbReference type="GeneID" id="113410920"/>
<dbReference type="KEGG" id="nss:113410920"/>
<accession>A0A6J1U0X1</accession>
<evidence type="ECO:0000256" key="1">
    <source>
        <dbReference type="SAM" id="MobiDB-lite"/>
    </source>
</evidence>
<feature type="region of interest" description="Disordered" evidence="1">
    <location>
        <begin position="162"/>
        <end position="222"/>
    </location>
</feature>
<dbReference type="Proteomes" id="UP000504612">
    <property type="component" value="Unplaced"/>
</dbReference>
<evidence type="ECO:0000313" key="3">
    <source>
        <dbReference type="Proteomes" id="UP000504612"/>
    </source>
</evidence>
<dbReference type="PANTHER" id="PTHR28399:SF1">
    <property type="entry name" value="BARTTIN"/>
    <property type="match status" value="1"/>
</dbReference>
<proteinExistence type="predicted"/>
<dbReference type="AlphaFoldDB" id="A0A6J1U0X1"/>
<dbReference type="CTD" id="7809"/>
<feature type="transmembrane region" description="Helical" evidence="2">
    <location>
        <begin position="15"/>
        <end position="35"/>
    </location>
</feature>
<reference evidence="4" key="1">
    <citation type="submission" date="2025-08" db="UniProtKB">
        <authorList>
            <consortium name="RefSeq"/>
        </authorList>
    </citation>
    <scope>IDENTIFICATION</scope>
</reference>
<feature type="compositionally biased region" description="Basic and acidic residues" evidence="1">
    <location>
        <begin position="166"/>
        <end position="175"/>
    </location>
</feature>
<keyword evidence="2" id="KW-0812">Transmembrane</keyword>
<dbReference type="GO" id="GO:0017081">
    <property type="term" value="F:chloride channel regulator activity"/>
    <property type="evidence" value="ECO:0007669"/>
    <property type="project" value="TreeGrafter"/>
</dbReference>